<dbReference type="InterPro" id="IPR014729">
    <property type="entry name" value="Rossmann-like_a/b/a_fold"/>
</dbReference>
<evidence type="ECO:0000256" key="8">
    <source>
        <dbReference type="ARBA" id="ARBA00048359"/>
    </source>
</evidence>
<dbReference type="GO" id="GO:0005737">
    <property type="term" value="C:cytoplasm"/>
    <property type="evidence" value="ECO:0007669"/>
    <property type="project" value="UniProtKB-UniRule"/>
</dbReference>
<reference evidence="12" key="1">
    <citation type="submission" date="2021-05" db="EMBL/GenBank/DDBJ databases">
        <title>Complete genome sequence of the cellulolytic planctomycete Telmatocola sphagniphila SP2T and characterization of the first cellulase from planctomycetes.</title>
        <authorList>
            <person name="Rakitin A.L."/>
            <person name="Beletsky A.V."/>
            <person name="Naumoff D.G."/>
            <person name="Kulichevskaya I.S."/>
            <person name="Mardanov A.V."/>
            <person name="Ravin N.V."/>
            <person name="Dedysh S.N."/>
        </authorList>
    </citation>
    <scope>NUCLEOTIDE SEQUENCE</scope>
    <source>
        <strain evidence="12">SP2T</strain>
    </source>
</reference>
<dbReference type="Pfam" id="PF00133">
    <property type="entry name" value="tRNA-synt_1"/>
    <property type="match status" value="1"/>
</dbReference>
<feature type="domain" description="Methionyl/Valyl/Leucyl/Isoleucyl-tRNA synthetase anticodon-binding" evidence="11">
    <location>
        <begin position="803"/>
        <end position="951"/>
    </location>
</feature>
<dbReference type="SUPFAM" id="SSF52374">
    <property type="entry name" value="Nucleotidylyl transferase"/>
    <property type="match status" value="1"/>
</dbReference>
<keyword evidence="4" id="KW-0067">ATP-binding</keyword>
<dbReference type="GO" id="GO:0005524">
    <property type="term" value="F:ATP binding"/>
    <property type="evidence" value="ECO:0007669"/>
    <property type="project" value="UniProtKB-KW"/>
</dbReference>
<sequence length="1164" mass="132823">MSFEKVATSGVDFPARESAILNFWAEKQIFEKLKAQNAGKPKWSFLDGPITANNPMGVHHAWNRTYKDAYCRYFAMTGHALRYQQGFDCQGLWVEVEVEKELKLHSKKDIEALVPGDPEASVAKFVNLCKARVDKYADIQTKQSIRLGYWMNWDTEEDFKKSPDNRKSYFTNSEENNYTIWSFLKKCHHRGLLYRGFDAMPWCGRCGTGISEMEKSEGYKIIAHRAIFVKFPLRDKPGENLIAWTTTPWTLTSNVAAAVNPELVYLKIKLGSEIYYIAKGAFKAARLEEQFKAKEWVEGVPKLKSLEQIFKEKAGKEGFEILGELKGEEMIGWAYNGPFDQVEAQNAPYGYPAELAEVVSKQGWSKDYSAKQAHRVIAWKDVGESEGTGIVHIAPGCGAEDFHLGKENLIPFVAPLDETGHFLPGFGELSGKHANPPETVDWIINYLKQKGILFAVEQYPHKYPHCWRCKQELLYRLVDEWYISMTWRDEIMRVVEQVTFLPESVNGRARELDWLRNMGDWMISKKRYWGLALPIWVDPQTGDFEVIGSREELKQRAVEGWSEFEGNTPHRPWVDQIKIRNPKTGNLMSRVPDVGNPWLDAGIVAFSTMKWNTDREYWKQWYPAEFITESFPGQFRNWFYALLAMSTMMSDGQPPFKTLLGFATVLDQDGRAMHKSEGNSIEFIGAAESGFTIDHPLKEKEQPKLPEGALSFEVVEKKDKEGKPIRAVRASYPPIGADVMRWLYCRHNPAQNLNFGPVPANELRAKFVLKLWNTYAFFVNYARLDDFDRTAEPIPFSQRSDLDRWILSDLQGLVKLARESFESFDTQRFCLEVESFIDDKLSNWYVRRSRRRFWKSEQGNDKSSAYQTLYVVLKSLAQLIAPIVPFLAEDLWQNLRSPKDAESVHLVAYPKVQEDWLDSTLSEEVNALLKLVSVGGAARNVAKIKTRQPLAELIVQPAEDAERRAAERFGDQLCEELNVKKVKIIPTDAPALMKDSVKLNMKTAGAKCGAKLKEVNAYIATLKASQLYEALKKGSFEIAEVPLESGDFIVNYEAPAGFAGVVEKGTQVLLDTKISPELRLEGLARDIIRNVQDLRKKANLEMEDRIVLSIESEAEEIRQSLQAHRNSIGEETLTTEWKEQLDNALDTTSVKIDGMPLTIRLKKA</sequence>
<dbReference type="AlphaFoldDB" id="A0A8E6B8S8"/>
<dbReference type="GO" id="GO:0000049">
    <property type="term" value="F:tRNA binding"/>
    <property type="evidence" value="ECO:0007669"/>
    <property type="project" value="InterPro"/>
</dbReference>
<evidence type="ECO:0000256" key="5">
    <source>
        <dbReference type="ARBA" id="ARBA00022917"/>
    </source>
</evidence>
<dbReference type="Pfam" id="PF19302">
    <property type="entry name" value="DUF5915"/>
    <property type="match status" value="1"/>
</dbReference>
<keyword evidence="6" id="KW-0030">Aminoacyl-tRNA synthetase</keyword>
<dbReference type="InterPro" id="IPR002300">
    <property type="entry name" value="aa-tRNA-synth_Ia"/>
</dbReference>
<dbReference type="Proteomes" id="UP000676194">
    <property type="component" value="Chromosome"/>
</dbReference>
<gene>
    <name evidence="12" type="primary">ileS</name>
    <name evidence="12" type="ORF">KIH39_10160</name>
</gene>
<evidence type="ECO:0000256" key="7">
    <source>
        <dbReference type="ARBA" id="ARBA00025217"/>
    </source>
</evidence>
<dbReference type="InterPro" id="IPR009080">
    <property type="entry name" value="tRNAsynth_Ia_anticodon-bd"/>
</dbReference>
<dbReference type="Gene3D" id="3.90.740.10">
    <property type="entry name" value="Valyl/Leucyl/Isoleucyl-tRNA synthetase, editing domain"/>
    <property type="match status" value="1"/>
</dbReference>
<evidence type="ECO:0000313" key="12">
    <source>
        <dbReference type="EMBL" id="QVL34245.1"/>
    </source>
</evidence>
<dbReference type="GO" id="GO:0006428">
    <property type="term" value="P:isoleucyl-tRNA aminoacylation"/>
    <property type="evidence" value="ECO:0007669"/>
    <property type="project" value="UniProtKB-UniRule"/>
</dbReference>
<evidence type="ECO:0000256" key="2">
    <source>
        <dbReference type="ARBA" id="ARBA00022598"/>
    </source>
</evidence>
<evidence type="ECO:0000256" key="3">
    <source>
        <dbReference type="ARBA" id="ARBA00022741"/>
    </source>
</evidence>
<dbReference type="Gene3D" id="1.10.730.10">
    <property type="entry name" value="Isoleucyl-tRNA Synthetase, Domain 1"/>
    <property type="match status" value="1"/>
</dbReference>
<dbReference type="Gene3D" id="3.40.50.620">
    <property type="entry name" value="HUPs"/>
    <property type="match status" value="2"/>
</dbReference>
<evidence type="ECO:0000256" key="1">
    <source>
        <dbReference type="ARBA" id="ARBA00013165"/>
    </source>
</evidence>
<feature type="domain" description="Aminoacyl-tRNA synthetase class Ia" evidence="10">
    <location>
        <begin position="20"/>
        <end position="753"/>
    </location>
</feature>
<dbReference type="NCBIfam" id="TIGR00392">
    <property type="entry name" value="ileS"/>
    <property type="match status" value="1"/>
</dbReference>
<dbReference type="CDD" id="cd07961">
    <property type="entry name" value="Anticodon_Ia_Ile_ABEc"/>
    <property type="match status" value="1"/>
</dbReference>
<dbReference type="InterPro" id="IPR002301">
    <property type="entry name" value="Ile-tRNA-ligase"/>
</dbReference>
<evidence type="ECO:0000259" key="10">
    <source>
        <dbReference type="Pfam" id="PF00133"/>
    </source>
</evidence>
<dbReference type="SUPFAM" id="SSF47323">
    <property type="entry name" value="Anticodon-binding domain of a subclass of class I aminoacyl-tRNA synthetases"/>
    <property type="match status" value="1"/>
</dbReference>
<organism evidence="12 13">
    <name type="scientific">Telmatocola sphagniphila</name>
    <dbReference type="NCBI Taxonomy" id="1123043"/>
    <lineage>
        <taxon>Bacteria</taxon>
        <taxon>Pseudomonadati</taxon>
        <taxon>Planctomycetota</taxon>
        <taxon>Planctomycetia</taxon>
        <taxon>Gemmatales</taxon>
        <taxon>Gemmataceae</taxon>
    </lineage>
</organism>
<dbReference type="Pfam" id="PF08264">
    <property type="entry name" value="Anticodon_1"/>
    <property type="match status" value="1"/>
</dbReference>
<dbReference type="KEGG" id="tsph:KIH39_10160"/>
<keyword evidence="5" id="KW-0648">Protein biosynthesis</keyword>
<dbReference type="GO" id="GO:0002161">
    <property type="term" value="F:aminoacyl-tRNA deacylase activity"/>
    <property type="evidence" value="ECO:0007669"/>
    <property type="project" value="InterPro"/>
</dbReference>
<evidence type="ECO:0000256" key="9">
    <source>
        <dbReference type="NCBIfam" id="TIGR00392"/>
    </source>
</evidence>
<dbReference type="InterPro" id="IPR033709">
    <property type="entry name" value="Anticodon_Ile_ABEc"/>
</dbReference>
<dbReference type="InterPro" id="IPR013155">
    <property type="entry name" value="M/V/L/I-tRNA-synth_anticd-bd"/>
</dbReference>
<dbReference type="EMBL" id="CP074694">
    <property type="protein sequence ID" value="QVL34245.1"/>
    <property type="molecule type" value="Genomic_DNA"/>
</dbReference>
<evidence type="ECO:0000313" key="13">
    <source>
        <dbReference type="Proteomes" id="UP000676194"/>
    </source>
</evidence>
<accession>A0A8E6B8S8</accession>
<evidence type="ECO:0000259" key="11">
    <source>
        <dbReference type="Pfam" id="PF08264"/>
    </source>
</evidence>
<dbReference type="PANTHER" id="PTHR42780:SF1">
    <property type="entry name" value="ISOLEUCINE--TRNA LIGASE, CYTOPLASMIC"/>
    <property type="match status" value="1"/>
</dbReference>
<dbReference type="GO" id="GO:0004822">
    <property type="term" value="F:isoleucine-tRNA ligase activity"/>
    <property type="evidence" value="ECO:0007669"/>
    <property type="project" value="UniProtKB-UniRule"/>
</dbReference>
<protein>
    <recommendedName>
        <fullName evidence="1 9">Isoleucine--tRNA ligase</fullName>
        <ecNumber evidence="1 9">6.1.1.5</ecNumber>
    </recommendedName>
</protein>
<dbReference type="SUPFAM" id="SSF50677">
    <property type="entry name" value="ValRS/IleRS/LeuRS editing domain"/>
    <property type="match status" value="1"/>
</dbReference>
<dbReference type="InterPro" id="IPR023586">
    <property type="entry name" value="Ile-tRNA-ligase_type2"/>
</dbReference>
<dbReference type="InterPro" id="IPR009008">
    <property type="entry name" value="Val/Leu/Ile-tRNA-synth_edit"/>
</dbReference>
<keyword evidence="2 12" id="KW-0436">Ligase</keyword>
<keyword evidence="13" id="KW-1185">Reference proteome</keyword>
<keyword evidence="3" id="KW-0547">Nucleotide-binding</keyword>
<dbReference type="PRINTS" id="PR00984">
    <property type="entry name" value="TRNASYNTHILE"/>
</dbReference>
<dbReference type="RefSeq" id="WP_213499217.1">
    <property type="nucleotide sequence ID" value="NZ_CP074694.1"/>
</dbReference>
<comment type="catalytic activity">
    <reaction evidence="8">
        <text>tRNA(Ile) + L-isoleucine + ATP = L-isoleucyl-tRNA(Ile) + AMP + diphosphate</text>
        <dbReference type="Rhea" id="RHEA:11060"/>
        <dbReference type="Rhea" id="RHEA-COMP:9666"/>
        <dbReference type="Rhea" id="RHEA-COMP:9695"/>
        <dbReference type="ChEBI" id="CHEBI:30616"/>
        <dbReference type="ChEBI" id="CHEBI:33019"/>
        <dbReference type="ChEBI" id="CHEBI:58045"/>
        <dbReference type="ChEBI" id="CHEBI:78442"/>
        <dbReference type="ChEBI" id="CHEBI:78528"/>
        <dbReference type="ChEBI" id="CHEBI:456215"/>
        <dbReference type="EC" id="6.1.1.5"/>
    </reaction>
</comment>
<dbReference type="EC" id="6.1.1.5" evidence="1 9"/>
<name>A0A8E6B8S8_9BACT</name>
<proteinExistence type="predicted"/>
<evidence type="ECO:0000256" key="4">
    <source>
        <dbReference type="ARBA" id="ARBA00022840"/>
    </source>
</evidence>
<evidence type="ECO:0000256" key="6">
    <source>
        <dbReference type="ARBA" id="ARBA00023146"/>
    </source>
</evidence>
<comment type="function">
    <text evidence="7">Catalyzes the attachment of isoleucine to tRNA(Ile). As IleRS can inadvertently accommodate and process structurally similar amino acids such as valine, to avoid such errors it has two additional distinct tRNA(Ile)-dependent editing activities. One activity is designated as 'pretransfer' editing and involves the hydrolysis of activated Val-AMP. The other activity is designated 'posttransfer' editing and involves deacylation of mischarged Val-tRNA(Ile).</text>
</comment>
<dbReference type="PANTHER" id="PTHR42780">
    <property type="entry name" value="SOLEUCYL-TRNA SYNTHETASE"/>
    <property type="match status" value="1"/>
</dbReference>